<reference evidence="1" key="1">
    <citation type="journal article" date="2021" name="Proc. Natl. Acad. Sci. U.S.A.">
        <title>Three genomes in the algal genus Volvox reveal the fate of a haploid sex-determining region after a transition to homothallism.</title>
        <authorList>
            <person name="Yamamoto K."/>
            <person name="Hamaji T."/>
            <person name="Kawai-Toyooka H."/>
            <person name="Matsuzaki R."/>
            <person name="Takahashi F."/>
            <person name="Nishimura Y."/>
            <person name="Kawachi M."/>
            <person name="Noguchi H."/>
            <person name="Minakuchi Y."/>
            <person name="Umen J.G."/>
            <person name="Toyoda A."/>
            <person name="Nozaki H."/>
        </authorList>
    </citation>
    <scope>NUCLEOTIDE SEQUENCE</scope>
    <source>
        <strain evidence="1">NIES-3780</strain>
    </source>
</reference>
<evidence type="ECO:0000313" key="2">
    <source>
        <dbReference type="Proteomes" id="UP000747399"/>
    </source>
</evidence>
<gene>
    <name evidence="1" type="ORF">Vafri_12639</name>
</gene>
<keyword evidence="2" id="KW-1185">Reference proteome</keyword>
<organism evidence="1 2">
    <name type="scientific">Volvox africanus</name>
    <dbReference type="NCBI Taxonomy" id="51714"/>
    <lineage>
        <taxon>Eukaryota</taxon>
        <taxon>Viridiplantae</taxon>
        <taxon>Chlorophyta</taxon>
        <taxon>core chlorophytes</taxon>
        <taxon>Chlorophyceae</taxon>
        <taxon>CS clade</taxon>
        <taxon>Chlamydomonadales</taxon>
        <taxon>Volvocaceae</taxon>
        <taxon>Volvox</taxon>
    </lineage>
</organism>
<dbReference type="AlphaFoldDB" id="A0A8J4F2K4"/>
<proteinExistence type="predicted"/>
<comment type="caution">
    <text evidence="1">The sequence shown here is derived from an EMBL/GenBank/DDBJ whole genome shotgun (WGS) entry which is preliminary data.</text>
</comment>
<accession>A0A8J4F2K4</accession>
<name>A0A8J4F2K4_9CHLO</name>
<dbReference type="EMBL" id="BNCO01000027">
    <property type="protein sequence ID" value="GIL57394.1"/>
    <property type="molecule type" value="Genomic_DNA"/>
</dbReference>
<protein>
    <submittedName>
        <fullName evidence="1">Uncharacterized protein</fullName>
    </submittedName>
</protein>
<evidence type="ECO:0000313" key="1">
    <source>
        <dbReference type="EMBL" id="GIL57394.1"/>
    </source>
</evidence>
<sequence length="144" mass="14667">MFISEKGTTGGQLNAAVLMAELQEGDQDMQQTLEHVELLQKQLQTARAAPNTAAAFVATASGTKTVVTMPPGAAAGVVPSTTSPGQRTNAAAAAAVAEVTFLKQRVKDLTLMNMSLRQRIMQLEATIAAGGAVAGTGAAAGFPL</sequence>
<feature type="non-terminal residue" evidence="1">
    <location>
        <position position="144"/>
    </location>
</feature>
<dbReference type="Proteomes" id="UP000747399">
    <property type="component" value="Unassembled WGS sequence"/>
</dbReference>